<dbReference type="PANTHER" id="PTHR46677">
    <property type="entry name" value="SMC5-SMC6 COMPLEX LOCALIZATION FACTOR PROTEIN 1"/>
    <property type="match status" value="1"/>
</dbReference>
<dbReference type="GO" id="GO:0005634">
    <property type="term" value="C:nucleus"/>
    <property type="evidence" value="ECO:0007669"/>
    <property type="project" value="TreeGrafter"/>
</dbReference>
<dbReference type="Proteomes" id="UP001286313">
    <property type="component" value="Unassembled WGS sequence"/>
</dbReference>
<sequence length="1404" mass="159556">MRPIPNVSPGGTLRRFIFSDVPQEEQVIYKRKIEELGGVVVSTVKSIFNPHCTHVIAKSFMISEKVMSALAGGKWVLHPEYITCSSQQGFWADEAEFEWKTTNNVPMSCRLRWNKTDQGVFAGYSIYLKLISSSSTNSFRRVLTFGGAEVLNTSMATRATIAISDRECLEGVRKLVRSDCPIVTNIYIKDTVFLKSDPSHFQPYLLDSPGCVTMERNEGLSQVVEGVGRSPSQEKHPLSEANNNSIKKPCPSLEENGMTIKKINPLRNFRGLSEANNNSIKKPCPSLEENGMTIKKINPLRNFRRLSEANNNSIKKPCPSLEENGMTIKKINPLRNFRRLSEANNNSIKKPCPSLEENGMTINKVSLRNFRLSDHRSMKKRYKQIPFTPQKYSSILEFFPKEKRERFLHLEASEDEGMQQRKMNNQSQGTETETTRKQLDFTHNHVEEIYIEKTDVKQAVGEAVDTEKTEGHVVCSSSDNTFIISRSACDSGKGKKERGVNDETYRQSKRYSSEKAQGDCKRTKRRIILKTECCDSDKCGGYYNNNKDSDCSTDKSFPRYVYKANKKRHESEQSLSSYNGQKCPKIEKPVTLNKRLIVSVERLESWYPAMKKQSLLPANTLGLSEGTDVSPKFRSLSPTLQIDRLDMKSGVRNFLWKSRIQDNTYCGFFSISKRDASDYNIVSTTTASNKRYPTVRELTLEETSYYECSMEHHIMLLSSANSVDDGILSQGIDTLRLYTTLFTYPPAHIMGNLLKTLIFETKFTLIHYQALGLAYHMLMLHPPCNEHMKLYYLEVLKCTTQEERQGNYRAWDFVHNVLMVLQQATDLESENESLCSSFDQSPTIYKEHALDVLQFLVSLFNEDMKRFTSGDEVRKLLMWQVFLGHTHHLANTTPPIKQLLNKWVRMLSAPAPVRQCLSQLVTLLVEMAWRFGRSSFLPISTLPQSLNAISNELLICLKDSGPSVTVQLIQELPSPWIKAVISSIIFQDVTKGNNTQIFLRDIMDFFVALNTHQKTTSKQKKNGELPVMKIPGLPRIGPHNVNKRNLKGETMLMRECMRNNVERVRLLLSVPGLDINLGDNLGWTALHEASLRGHEEVVKCLLNFNCYDNFSTTDVPCSLIKRGWSRSSEVYHTWHKSRYRGFFYVGKDEGVVGDVMTNIKAAMADYYKNSINAGVKGGEEMRTPLQDAVVNNHIGTAKLLLDYGGRGLLEDTDQLGRSALDMAKSAEMRILLNQYMDAIPRASLGKPLIFASALRSSFGVLPTRTDCSNFAVSFTNSYLEASGYRSIMYYIRKVLKMHKKINSTTRVECDSPSRNSISSSIACSFQESYSSDQFSDSSLSQESKTSSKSVQPEEETRMFEEEALEKQMVEYIKLDMNTHRDIIEAKHTLTPDMELVDYLVNLSL</sequence>
<dbReference type="SMART" id="SM00292">
    <property type="entry name" value="BRCT"/>
    <property type="match status" value="2"/>
</dbReference>
<accession>A0AAE1KZW7</accession>
<evidence type="ECO:0000256" key="2">
    <source>
        <dbReference type="SAM" id="MobiDB-lite"/>
    </source>
</evidence>
<feature type="domain" description="BRCT" evidence="3">
    <location>
        <begin position="5"/>
        <end position="89"/>
    </location>
</feature>
<dbReference type="PROSITE" id="PS50297">
    <property type="entry name" value="ANK_REP_REGION"/>
    <property type="match status" value="1"/>
</dbReference>
<gene>
    <name evidence="4" type="ORF">Pcinc_004874</name>
</gene>
<dbReference type="FunFam" id="3.40.50.10190:FF:000018">
    <property type="entry name" value="DNA topoisomerase 2-binding protein 1"/>
    <property type="match status" value="1"/>
</dbReference>
<feature type="region of interest" description="Disordered" evidence="2">
    <location>
        <begin position="1334"/>
        <end position="1358"/>
    </location>
</feature>
<reference evidence="4" key="1">
    <citation type="submission" date="2023-10" db="EMBL/GenBank/DDBJ databases">
        <title>Genome assemblies of two species of porcelain crab, Petrolisthes cinctipes and Petrolisthes manimaculis (Anomura: Porcellanidae).</title>
        <authorList>
            <person name="Angst P."/>
        </authorList>
    </citation>
    <scope>NUCLEOTIDE SEQUENCE</scope>
    <source>
        <strain evidence="4">PB745_01</strain>
        <tissue evidence="4">Gill</tissue>
    </source>
</reference>
<dbReference type="PROSITE" id="PS50088">
    <property type="entry name" value="ANK_REPEAT"/>
    <property type="match status" value="1"/>
</dbReference>
<dbReference type="InterPro" id="IPR036420">
    <property type="entry name" value="BRCT_dom_sf"/>
</dbReference>
<proteinExistence type="predicted"/>
<dbReference type="SUPFAM" id="SSF48403">
    <property type="entry name" value="Ankyrin repeat"/>
    <property type="match status" value="1"/>
</dbReference>
<dbReference type="InterPro" id="IPR042479">
    <property type="entry name" value="Slf1"/>
</dbReference>
<evidence type="ECO:0000313" key="4">
    <source>
        <dbReference type="EMBL" id="KAK3891234.1"/>
    </source>
</evidence>
<feature type="region of interest" description="Disordered" evidence="2">
    <location>
        <begin position="227"/>
        <end position="253"/>
    </location>
</feature>
<feature type="compositionally biased region" description="Basic and acidic residues" evidence="2">
    <location>
        <begin position="492"/>
        <end position="516"/>
    </location>
</feature>
<evidence type="ECO:0000256" key="1">
    <source>
        <dbReference type="PROSITE-ProRule" id="PRU00023"/>
    </source>
</evidence>
<keyword evidence="1" id="KW-0040">ANK repeat</keyword>
<dbReference type="Gene3D" id="3.40.50.10190">
    <property type="entry name" value="BRCT domain"/>
    <property type="match status" value="2"/>
</dbReference>
<dbReference type="PANTHER" id="PTHR46677:SF1">
    <property type="entry name" value="SMC5-SMC6 COMPLEX LOCALIZATION FACTOR PROTEIN 1"/>
    <property type="match status" value="1"/>
</dbReference>
<feature type="domain" description="BRCT" evidence="3">
    <location>
        <begin position="118"/>
        <end position="195"/>
    </location>
</feature>
<dbReference type="InterPro" id="IPR036770">
    <property type="entry name" value="Ankyrin_rpt-contain_sf"/>
</dbReference>
<dbReference type="Pfam" id="PF12796">
    <property type="entry name" value="Ank_2"/>
    <property type="match status" value="1"/>
</dbReference>
<dbReference type="GO" id="GO:2000781">
    <property type="term" value="P:positive regulation of double-strand break repair"/>
    <property type="evidence" value="ECO:0007669"/>
    <property type="project" value="InterPro"/>
</dbReference>
<dbReference type="GO" id="GO:1990166">
    <property type="term" value="P:protein localization to site of double-strand break"/>
    <property type="evidence" value="ECO:0007669"/>
    <property type="project" value="TreeGrafter"/>
</dbReference>
<dbReference type="GO" id="GO:0035861">
    <property type="term" value="C:site of double-strand break"/>
    <property type="evidence" value="ECO:0007669"/>
    <property type="project" value="TreeGrafter"/>
</dbReference>
<protein>
    <recommendedName>
        <fullName evidence="3">BRCT domain-containing protein</fullName>
    </recommendedName>
</protein>
<feature type="compositionally biased region" description="Low complexity" evidence="2">
    <location>
        <begin position="1334"/>
        <end position="1349"/>
    </location>
</feature>
<dbReference type="Pfam" id="PF00533">
    <property type="entry name" value="BRCT"/>
    <property type="match status" value="1"/>
</dbReference>
<dbReference type="EMBL" id="JAWQEG010000361">
    <property type="protein sequence ID" value="KAK3891234.1"/>
    <property type="molecule type" value="Genomic_DNA"/>
</dbReference>
<name>A0AAE1KZW7_PETCI</name>
<feature type="region of interest" description="Disordered" evidence="2">
    <location>
        <begin position="491"/>
        <end position="516"/>
    </location>
</feature>
<dbReference type="SMART" id="SM00248">
    <property type="entry name" value="ANK"/>
    <property type="match status" value="3"/>
</dbReference>
<dbReference type="GO" id="GO:0006974">
    <property type="term" value="P:DNA damage response"/>
    <property type="evidence" value="ECO:0007669"/>
    <property type="project" value="TreeGrafter"/>
</dbReference>
<dbReference type="InterPro" id="IPR001357">
    <property type="entry name" value="BRCT_dom"/>
</dbReference>
<keyword evidence="5" id="KW-1185">Reference proteome</keyword>
<evidence type="ECO:0000313" key="5">
    <source>
        <dbReference type="Proteomes" id="UP001286313"/>
    </source>
</evidence>
<evidence type="ECO:0000259" key="3">
    <source>
        <dbReference type="SMART" id="SM00292"/>
    </source>
</evidence>
<dbReference type="Gene3D" id="1.25.40.20">
    <property type="entry name" value="Ankyrin repeat-containing domain"/>
    <property type="match status" value="2"/>
</dbReference>
<dbReference type="CDD" id="cd17738">
    <property type="entry name" value="BRCT_TopBP1_rpt7"/>
    <property type="match status" value="1"/>
</dbReference>
<dbReference type="InterPro" id="IPR002110">
    <property type="entry name" value="Ankyrin_rpt"/>
</dbReference>
<feature type="repeat" description="ANK" evidence="1">
    <location>
        <begin position="1081"/>
        <end position="1103"/>
    </location>
</feature>
<dbReference type="SUPFAM" id="SSF52113">
    <property type="entry name" value="BRCT domain"/>
    <property type="match status" value="1"/>
</dbReference>
<comment type="caution">
    <text evidence="4">The sequence shown here is derived from an EMBL/GenBank/DDBJ whole genome shotgun (WGS) entry which is preliminary data.</text>
</comment>
<organism evidence="4 5">
    <name type="scientific">Petrolisthes cinctipes</name>
    <name type="common">Flat porcelain crab</name>
    <dbReference type="NCBI Taxonomy" id="88211"/>
    <lineage>
        <taxon>Eukaryota</taxon>
        <taxon>Metazoa</taxon>
        <taxon>Ecdysozoa</taxon>
        <taxon>Arthropoda</taxon>
        <taxon>Crustacea</taxon>
        <taxon>Multicrustacea</taxon>
        <taxon>Malacostraca</taxon>
        <taxon>Eumalacostraca</taxon>
        <taxon>Eucarida</taxon>
        <taxon>Decapoda</taxon>
        <taxon>Pleocyemata</taxon>
        <taxon>Anomura</taxon>
        <taxon>Galatheoidea</taxon>
        <taxon>Porcellanidae</taxon>
        <taxon>Petrolisthes</taxon>
    </lineage>
</organism>